<keyword evidence="2" id="KW-1185">Reference proteome</keyword>
<dbReference type="KEGG" id="pda:103698284"/>
<reference evidence="3" key="2">
    <citation type="submission" date="2025-08" db="UniProtKB">
        <authorList>
            <consortium name="RefSeq"/>
        </authorList>
    </citation>
    <scope>IDENTIFICATION</scope>
    <source>
        <tissue evidence="3">Young leaves</tissue>
    </source>
</reference>
<feature type="region of interest" description="Disordered" evidence="1">
    <location>
        <begin position="42"/>
        <end position="88"/>
    </location>
</feature>
<proteinExistence type="predicted"/>
<dbReference type="OrthoDB" id="1138139at2759"/>
<reference evidence="2" key="1">
    <citation type="journal article" date="2019" name="Nat. Commun.">
        <title>Genome-wide association mapping of date palm fruit traits.</title>
        <authorList>
            <person name="Hazzouri K.M."/>
            <person name="Gros-Balthazard M."/>
            <person name="Flowers J.M."/>
            <person name="Copetti D."/>
            <person name="Lemansour A."/>
            <person name="Lebrun M."/>
            <person name="Masmoudi K."/>
            <person name="Ferrand S."/>
            <person name="Dhar M.I."/>
            <person name="Fresquez Z.A."/>
            <person name="Rosas U."/>
            <person name="Zhang J."/>
            <person name="Talag J."/>
            <person name="Lee S."/>
            <person name="Kudrna D."/>
            <person name="Powell R.F."/>
            <person name="Leitch I.J."/>
            <person name="Krueger R.R."/>
            <person name="Wing R.A."/>
            <person name="Amiri K.M.A."/>
            <person name="Purugganan M.D."/>
        </authorList>
    </citation>
    <scope>NUCLEOTIDE SEQUENCE [LARGE SCALE GENOMIC DNA]</scope>
    <source>
        <strain evidence="2">cv. Khalas</strain>
    </source>
</reference>
<evidence type="ECO:0000256" key="1">
    <source>
        <dbReference type="SAM" id="MobiDB-lite"/>
    </source>
</evidence>
<dbReference type="GeneID" id="103698284"/>
<protein>
    <submittedName>
        <fullName evidence="3">Uncharacterized protein LOC103698284</fullName>
    </submittedName>
</protein>
<dbReference type="RefSeq" id="XP_008778504.1">
    <property type="nucleotide sequence ID" value="XM_008780282.4"/>
</dbReference>
<dbReference type="PANTHER" id="PTHR34061:SF11">
    <property type="entry name" value="PROTEIN, PUTATIVE-RELATED"/>
    <property type="match status" value="1"/>
</dbReference>
<feature type="compositionally biased region" description="Basic and acidic residues" evidence="1">
    <location>
        <begin position="64"/>
        <end position="73"/>
    </location>
</feature>
<evidence type="ECO:0000313" key="3">
    <source>
        <dbReference type="RefSeq" id="XP_008778504.1"/>
    </source>
</evidence>
<organism evidence="2 3">
    <name type="scientific">Phoenix dactylifera</name>
    <name type="common">Date palm</name>
    <dbReference type="NCBI Taxonomy" id="42345"/>
    <lineage>
        <taxon>Eukaryota</taxon>
        <taxon>Viridiplantae</taxon>
        <taxon>Streptophyta</taxon>
        <taxon>Embryophyta</taxon>
        <taxon>Tracheophyta</taxon>
        <taxon>Spermatophyta</taxon>
        <taxon>Magnoliopsida</taxon>
        <taxon>Liliopsida</taxon>
        <taxon>Arecaceae</taxon>
        <taxon>Coryphoideae</taxon>
        <taxon>Phoeniceae</taxon>
        <taxon>Phoenix</taxon>
    </lineage>
</organism>
<dbReference type="Proteomes" id="UP000228380">
    <property type="component" value="Chromosome 18"/>
</dbReference>
<accession>A0A8B7BJJ2</accession>
<dbReference type="AlphaFoldDB" id="A0A8B7BJJ2"/>
<gene>
    <name evidence="3" type="primary">LOC103698284</name>
</gene>
<name>A0A8B7BJJ2_PHODC</name>
<evidence type="ECO:0000313" key="2">
    <source>
        <dbReference type="Proteomes" id="UP000228380"/>
    </source>
</evidence>
<dbReference type="PANTHER" id="PTHR34061">
    <property type="entry name" value="PROTEIN, PUTATIVE-RELATED"/>
    <property type="match status" value="1"/>
</dbReference>
<sequence length="88" mass="9369">METSGFLSCEKLDRMANWVGASVSSAFFASLERCSCINLSTTDNEDEAKVEEAKDRPLMLAKPSVHDSSDEAAKPGPQNPGAGKLPPV</sequence>